<reference evidence="2 3" key="1">
    <citation type="journal article" date="2009" name="Int. J. Syst. Evol. Microbiol.">
        <title>Paenibacillus contaminans sp. nov., isolated from a contaminated laboratory plate.</title>
        <authorList>
            <person name="Chou J.H."/>
            <person name="Lee J.H."/>
            <person name="Lin M.C."/>
            <person name="Chang P.S."/>
            <person name="Arun A.B."/>
            <person name="Young C.C."/>
            <person name="Chen W.M."/>
        </authorList>
    </citation>
    <scope>NUCLEOTIDE SEQUENCE [LARGE SCALE GENOMIC DNA]</scope>
    <source>
        <strain evidence="2 3">CKOBP-6</strain>
    </source>
</reference>
<evidence type="ECO:0000313" key="3">
    <source>
        <dbReference type="Proteomes" id="UP000250369"/>
    </source>
</evidence>
<organism evidence="2 3">
    <name type="scientific">Paenibacillus contaminans</name>
    <dbReference type="NCBI Taxonomy" id="450362"/>
    <lineage>
        <taxon>Bacteria</taxon>
        <taxon>Bacillati</taxon>
        <taxon>Bacillota</taxon>
        <taxon>Bacilli</taxon>
        <taxon>Bacillales</taxon>
        <taxon>Paenibacillaceae</taxon>
        <taxon>Paenibacillus</taxon>
    </lineage>
</organism>
<name>A0A329MM80_9BACL</name>
<dbReference type="EMBL" id="QMFB01000007">
    <property type="protein sequence ID" value="RAV20710.1"/>
    <property type="molecule type" value="Genomic_DNA"/>
</dbReference>
<dbReference type="PROSITE" id="PS01137">
    <property type="entry name" value="TATD_1"/>
    <property type="match status" value="1"/>
</dbReference>
<dbReference type="Gene3D" id="3.20.20.140">
    <property type="entry name" value="Metal-dependent hydrolases"/>
    <property type="match status" value="1"/>
</dbReference>
<dbReference type="InterPro" id="IPR006680">
    <property type="entry name" value="Amidohydro-rel"/>
</dbReference>
<evidence type="ECO:0000313" key="2">
    <source>
        <dbReference type="EMBL" id="RAV20710.1"/>
    </source>
</evidence>
<protein>
    <recommendedName>
        <fullName evidence="1">Amidohydrolase-related domain-containing protein</fullName>
    </recommendedName>
</protein>
<dbReference type="AlphaFoldDB" id="A0A329MM80"/>
<gene>
    <name evidence="2" type="ORF">DQG23_14480</name>
</gene>
<proteinExistence type="predicted"/>
<evidence type="ECO:0000259" key="1">
    <source>
        <dbReference type="Pfam" id="PF04909"/>
    </source>
</evidence>
<comment type="caution">
    <text evidence="2">The sequence shown here is derived from an EMBL/GenBank/DDBJ whole genome shotgun (WGS) entry which is preliminary data.</text>
</comment>
<sequence length="291" mass="32973">MIIDSHNHPNYLNMTCEKILENMKAYNIDRTWLLSLETPEFEYSPGYHRITWGNELGPIPFTNCLACVEKAPEKFVLGYAPDPRKPYAIDRLEAAIEQFGVRVYGEVMLRMMYDNPDAVSMFRYCGKRGLPVIVEVNYGIGEGGPYATPGYWYGGGIDAFERAIRQCSDTVFLGHGPGFWAHISGDDLYLKESYPKGPVRAGGRVTELMRTYDNLYCDLSAGSGLNALKRDRAFSKEFILEFQDRMLYGRDDWDNNLQDFLNSLELPAEVLGKIYAGNSLKLVPLEVAPTR</sequence>
<dbReference type="SUPFAM" id="SSF51556">
    <property type="entry name" value="Metallo-dependent hydrolases"/>
    <property type="match status" value="1"/>
</dbReference>
<dbReference type="Proteomes" id="UP000250369">
    <property type="component" value="Unassembled WGS sequence"/>
</dbReference>
<dbReference type="RefSeq" id="WP_113031568.1">
    <property type="nucleotide sequence ID" value="NZ_QMFB01000007.1"/>
</dbReference>
<dbReference type="Pfam" id="PF04909">
    <property type="entry name" value="Amidohydro_2"/>
    <property type="match status" value="1"/>
</dbReference>
<dbReference type="InterPro" id="IPR018228">
    <property type="entry name" value="DNase_TatD-rel_CS"/>
</dbReference>
<dbReference type="InterPro" id="IPR032466">
    <property type="entry name" value="Metal_Hydrolase"/>
</dbReference>
<feature type="domain" description="Amidohydrolase-related" evidence="1">
    <location>
        <begin position="70"/>
        <end position="285"/>
    </location>
</feature>
<dbReference type="GO" id="GO:0016787">
    <property type="term" value="F:hydrolase activity"/>
    <property type="evidence" value="ECO:0007669"/>
    <property type="project" value="InterPro"/>
</dbReference>
<accession>A0A329MM80</accession>
<keyword evidence="3" id="KW-1185">Reference proteome</keyword>
<dbReference type="OrthoDB" id="2528927at2"/>